<gene>
    <name evidence="2" type="ORF">P9847_24965</name>
</gene>
<sequence length="136" mass="15094">MRENQANAPQKISRFSRIGGRHANGPGLHASSMAAFPQLSEQLEQAAAAMREMEASVRFPMPAEVPGWSPGMRIRHKRHPEYGTGTIRYIVSGGRTAFCSFDRFTRSAEGWTPSGYYRLNQLVIVEDVDSQAVTPL</sequence>
<name>A0ABU6Q052_9BACL</name>
<evidence type="ECO:0000313" key="3">
    <source>
        <dbReference type="Proteomes" id="UP001343257"/>
    </source>
</evidence>
<reference evidence="2 3" key="1">
    <citation type="submission" date="2023-03" db="EMBL/GenBank/DDBJ databases">
        <title>Bacillus Genome Sequencing.</title>
        <authorList>
            <person name="Dunlap C."/>
        </authorList>
    </citation>
    <scope>NUCLEOTIDE SEQUENCE [LARGE SCALE GENOMIC DNA]</scope>
    <source>
        <strain evidence="2 3">NRS-52</strain>
    </source>
</reference>
<feature type="region of interest" description="Disordered" evidence="1">
    <location>
        <begin position="1"/>
        <end position="31"/>
    </location>
</feature>
<accession>A0ABU6Q052</accession>
<protein>
    <submittedName>
        <fullName evidence="2">Uncharacterized protein</fullName>
    </submittedName>
</protein>
<organism evidence="2 3">
    <name type="scientific">Paenibacillus chibensis</name>
    <dbReference type="NCBI Taxonomy" id="59846"/>
    <lineage>
        <taxon>Bacteria</taxon>
        <taxon>Bacillati</taxon>
        <taxon>Bacillota</taxon>
        <taxon>Bacilli</taxon>
        <taxon>Bacillales</taxon>
        <taxon>Paenibacillaceae</taxon>
        <taxon>Paenibacillus</taxon>
    </lineage>
</organism>
<comment type="caution">
    <text evidence="2">The sequence shown here is derived from an EMBL/GenBank/DDBJ whole genome shotgun (WGS) entry which is preliminary data.</text>
</comment>
<dbReference type="EMBL" id="JARTLD010000068">
    <property type="protein sequence ID" value="MED5020513.1"/>
    <property type="molecule type" value="Genomic_DNA"/>
</dbReference>
<dbReference type="RefSeq" id="WP_328281971.1">
    <property type="nucleotide sequence ID" value="NZ_JARTLD010000068.1"/>
</dbReference>
<keyword evidence="3" id="KW-1185">Reference proteome</keyword>
<dbReference type="Proteomes" id="UP001343257">
    <property type="component" value="Unassembled WGS sequence"/>
</dbReference>
<evidence type="ECO:0000256" key="1">
    <source>
        <dbReference type="SAM" id="MobiDB-lite"/>
    </source>
</evidence>
<feature type="compositionally biased region" description="Polar residues" evidence="1">
    <location>
        <begin position="1"/>
        <end position="10"/>
    </location>
</feature>
<proteinExistence type="predicted"/>
<evidence type="ECO:0000313" key="2">
    <source>
        <dbReference type="EMBL" id="MED5020513.1"/>
    </source>
</evidence>